<sequence length="892" mass="99873">MATAGKETPSRPCSVCESVVWFELQPEDVWGTPHHATRRALEASAKSCRLCSMILRAAISNYRDSQGRRSGKGYWRRFNAIKYHDGSSVRDITYVKELGAYMPASLRDDNKGFGRSILAATGIITADGLHVDDDREVPNLELLKVGEDESADLPVWLYGNWWSAREPSGPEDTSHLRLMGVGARFGKTRSHFDAVNCKPDQAHIRGGSLGICTSDDSLFSQIPGRLREMNSDSDIAIGRLEKWLKDCSLNHPLCGSPPLNPALPTRVIDVFASDRGVAVFKSIGMRGRYVTLSHCWGTSSRLMATKESMKDLEEGIAVSFLPKTFQDAINITKRLGIKYLWIDCLCIIQDDPEDWEREASAMSQVYRNSYLTISAAASQDSYSGCFPKRDNDSYISPATISLGYTTPREATGPRSQSMVYEHTTQLGKKNTIYLFEEWLPGSSYYSPQNTEMGSFGKRFDPIADEPLSTRAWTLQERLLSPRIIHYARDQMYFECESCMNSEDGFTFGDIFFGMKRLLQTQRIPHNLHGLSSSAGVSFIAGQDAGGMYLGARWQGGWLSLIENYTMRNLTVRQDKLTALSGVARAVAEETKDLYFAGLWGRHFTEDLCWRMYPQEEIDDRRDAKNTPVKGKVLGTVRRPAEYRAPSWSWASLDGPVRHIPLSYSKLVSKIIKCSTIPAGKDPYGRVSGGRLDIQVMYLQISNGTRGVRLIPPQGPVYEVKPHDPKRWDRHGIPVEIDLEDDRGISIGALHLDLPSEPISYPYYALFLDPSKALILQSKELEPKRNIDGTDVTDTLASKPILTTCDINRNVAQNPQMKDYTFKAILDAVRVGVGVFVKADKKSLDPRGEEKEPEPWDEAKDGKLTLDKILHVSGDESWGPITKEDAKVWVSII</sequence>
<organism evidence="1 2">
    <name type="scientific">Hypoxylon rubiginosum</name>
    <dbReference type="NCBI Taxonomy" id="110542"/>
    <lineage>
        <taxon>Eukaryota</taxon>
        <taxon>Fungi</taxon>
        <taxon>Dikarya</taxon>
        <taxon>Ascomycota</taxon>
        <taxon>Pezizomycotina</taxon>
        <taxon>Sordariomycetes</taxon>
        <taxon>Xylariomycetidae</taxon>
        <taxon>Xylariales</taxon>
        <taxon>Hypoxylaceae</taxon>
        <taxon>Hypoxylon</taxon>
    </lineage>
</organism>
<dbReference type="EMBL" id="MU393435">
    <property type="protein sequence ID" value="KAI4868771.1"/>
    <property type="molecule type" value="Genomic_DNA"/>
</dbReference>
<dbReference type="Proteomes" id="UP001497700">
    <property type="component" value="Unassembled WGS sequence"/>
</dbReference>
<comment type="caution">
    <text evidence="1">The sequence shown here is derived from an EMBL/GenBank/DDBJ whole genome shotgun (WGS) entry which is preliminary data.</text>
</comment>
<gene>
    <name evidence="1" type="ORF">F4820DRAFT_88219</name>
</gene>
<protein>
    <submittedName>
        <fullName evidence="1">HET-domain-containing protein</fullName>
    </submittedName>
</protein>
<accession>A0ACB9ZB30</accession>
<proteinExistence type="predicted"/>
<reference evidence="1 2" key="1">
    <citation type="journal article" date="2022" name="New Phytol.">
        <title>Ecological generalism drives hyperdiversity of secondary metabolite gene clusters in xylarialean endophytes.</title>
        <authorList>
            <person name="Franco M.E.E."/>
            <person name="Wisecaver J.H."/>
            <person name="Arnold A.E."/>
            <person name="Ju Y.M."/>
            <person name="Slot J.C."/>
            <person name="Ahrendt S."/>
            <person name="Moore L.P."/>
            <person name="Eastman K.E."/>
            <person name="Scott K."/>
            <person name="Konkel Z."/>
            <person name="Mondo S.J."/>
            <person name="Kuo A."/>
            <person name="Hayes R.D."/>
            <person name="Haridas S."/>
            <person name="Andreopoulos B."/>
            <person name="Riley R."/>
            <person name="LaButti K."/>
            <person name="Pangilinan J."/>
            <person name="Lipzen A."/>
            <person name="Amirebrahimi M."/>
            <person name="Yan J."/>
            <person name="Adam C."/>
            <person name="Keymanesh K."/>
            <person name="Ng V."/>
            <person name="Louie K."/>
            <person name="Northen T."/>
            <person name="Drula E."/>
            <person name="Henrissat B."/>
            <person name="Hsieh H.M."/>
            <person name="Youens-Clark K."/>
            <person name="Lutzoni F."/>
            <person name="Miadlikowska J."/>
            <person name="Eastwood D.C."/>
            <person name="Hamelin R.C."/>
            <person name="Grigoriev I.V."/>
            <person name="U'Ren J.M."/>
        </authorList>
    </citation>
    <scope>NUCLEOTIDE SEQUENCE [LARGE SCALE GENOMIC DNA]</scope>
    <source>
        <strain evidence="1 2">CBS 119005</strain>
    </source>
</reference>
<evidence type="ECO:0000313" key="1">
    <source>
        <dbReference type="EMBL" id="KAI4868771.1"/>
    </source>
</evidence>
<keyword evidence="2" id="KW-1185">Reference proteome</keyword>
<evidence type="ECO:0000313" key="2">
    <source>
        <dbReference type="Proteomes" id="UP001497700"/>
    </source>
</evidence>
<name>A0ACB9ZB30_9PEZI</name>